<evidence type="ECO:0000313" key="4">
    <source>
        <dbReference type="Proteomes" id="UP000000438"/>
    </source>
</evidence>
<evidence type="ECO:0000313" key="3">
    <source>
        <dbReference type="EMBL" id="SMD30281.1"/>
    </source>
</evidence>
<dbReference type="KEGG" id="pto:PTO0823"/>
<dbReference type="EMBL" id="AE017261">
    <property type="protein sequence ID" value="AAT43408.1"/>
    <property type="molecule type" value="Genomic_DNA"/>
</dbReference>
<gene>
    <name evidence="2" type="ordered locus">PTO0823</name>
    <name evidence="3" type="ORF">SAMN02745355_0153</name>
</gene>
<dbReference type="RefSeq" id="WP_011177624.1">
    <property type="nucleotide sequence ID" value="NC_005877.1"/>
</dbReference>
<keyword evidence="5" id="KW-1185">Reference proteome</keyword>
<dbReference type="GeneID" id="2845274"/>
<dbReference type="OrthoDB" id="44081at2157"/>
<dbReference type="AlphaFoldDB" id="Q6L0U4"/>
<accession>Q6L0U4</accession>
<protein>
    <submittedName>
        <fullName evidence="3">Hemerythrin HHE cation binding domain-containing protein</fullName>
    </submittedName>
</protein>
<dbReference type="InParanoid" id="Q6L0U4"/>
<dbReference type="PaxDb" id="263820-PTO0823"/>
<feature type="domain" description="Hemerythrin-like" evidence="1">
    <location>
        <begin position="6"/>
        <end position="117"/>
    </location>
</feature>
<evidence type="ECO:0000259" key="1">
    <source>
        <dbReference type="Pfam" id="PF01814"/>
    </source>
</evidence>
<sequence>MDTESEMKNDHVIVDEMLSKLLESMENNPDVNLYSEIEKGLKRHIYVEEEVMFPRALKLGVEPARISGLEMEHASIWMLMDRIDRNINDAHNKKYINEIISILRAHNKQEEDYVYPAFGNDDSIKLEEYTVPENWVCVKLRK</sequence>
<dbReference type="Proteomes" id="UP000000438">
    <property type="component" value="Chromosome"/>
</dbReference>
<evidence type="ECO:0000313" key="5">
    <source>
        <dbReference type="Proteomes" id="UP000192315"/>
    </source>
</evidence>
<evidence type="ECO:0000313" key="2">
    <source>
        <dbReference type="EMBL" id="AAT43408.1"/>
    </source>
</evidence>
<dbReference type="Gene3D" id="1.20.120.520">
    <property type="entry name" value="nmb1532 protein domain like"/>
    <property type="match status" value="1"/>
</dbReference>
<dbReference type="HOGENOM" id="CLU_1830674_0_0_2"/>
<reference evidence="2 4" key="1">
    <citation type="journal article" date="2004" name="Proc. Natl. Acad. Sci. U.S.A.">
        <title>Genome sequence of Picrophilus torridus and its implications for life around pH 0.</title>
        <authorList>
            <person name="Futterer O."/>
            <person name="Angelov A."/>
            <person name="Liesegang H."/>
            <person name="Gottschalk G."/>
            <person name="Schleper C."/>
            <person name="Schepers B."/>
            <person name="Dock C."/>
            <person name="Antranikian G."/>
            <person name="Liebl W."/>
        </authorList>
    </citation>
    <scope>NUCLEOTIDE SEQUENCE [LARGE SCALE GENOMIC DNA]</scope>
    <source>
        <strain evidence="4">ATCC 700027 / DSM 9790 / JCM 10055 / NBRC 100828</strain>
        <strain evidence="2">DSM 9790</strain>
    </source>
</reference>
<proteinExistence type="predicted"/>
<dbReference type="InterPro" id="IPR012312">
    <property type="entry name" value="Hemerythrin-like"/>
</dbReference>
<name>Q6L0U4_PICTO</name>
<accession>A0A8G2FVM0</accession>
<dbReference type="Proteomes" id="UP000192315">
    <property type="component" value="Unassembled WGS sequence"/>
</dbReference>
<reference evidence="3 5" key="3">
    <citation type="submission" date="2017-04" db="EMBL/GenBank/DDBJ databases">
        <authorList>
            <person name="Varghese N."/>
            <person name="Submissions S."/>
        </authorList>
    </citation>
    <scope>NUCLEOTIDE SEQUENCE [LARGE SCALE GENOMIC DNA]</scope>
    <source>
        <strain evidence="3 5">DSM 9789</strain>
    </source>
</reference>
<organism evidence="2 4">
    <name type="scientific">Picrophilus torridus (strain ATCC 700027 / DSM 9790 / JCM 10055 / NBRC 100828 / KAW 2/3)</name>
    <dbReference type="NCBI Taxonomy" id="1122961"/>
    <lineage>
        <taxon>Archaea</taxon>
        <taxon>Methanobacteriati</taxon>
        <taxon>Thermoplasmatota</taxon>
        <taxon>Thermoplasmata</taxon>
        <taxon>Thermoplasmatales</taxon>
        <taxon>Picrophilaceae</taxon>
        <taxon>Picrophilus</taxon>
    </lineage>
</organism>
<dbReference type="EMBL" id="FWYE01000001">
    <property type="protein sequence ID" value="SMD30281.1"/>
    <property type="molecule type" value="Genomic_DNA"/>
</dbReference>
<dbReference type="Pfam" id="PF01814">
    <property type="entry name" value="Hemerythrin"/>
    <property type="match status" value="1"/>
</dbReference>
<dbReference type="eggNOG" id="arCOG05367">
    <property type="taxonomic scope" value="Archaea"/>
</dbReference>
<reference evidence="2" key="2">
    <citation type="submission" date="2004-02" db="EMBL/GenBank/DDBJ databases">
        <authorList>
            <person name="Fuetterer O."/>
            <person name="Angelov A."/>
            <person name="Liesegang H."/>
            <person name="Gottschalk G."/>
            <person name="Schleper C."/>
            <person name="Schepers B."/>
            <person name="Dock C."/>
            <person name="Antranikian G."/>
            <person name="Liebl W."/>
        </authorList>
    </citation>
    <scope>NUCLEOTIDE SEQUENCE</scope>
    <source>
        <strain evidence="2">DSM 9790</strain>
    </source>
</reference>